<accession>A0A0B0PVS3</accession>
<feature type="region of interest" description="Disordered" evidence="1">
    <location>
        <begin position="1"/>
        <end position="28"/>
    </location>
</feature>
<name>A0A0B0PVS3_GOSAR</name>
<dbReference type="EMBL" id="KN447030">
    <property type="protein sequence ID" value="KHG28917.1"/>
    <property type="molecule type" value="Genomic_DNA"/>
</dbReference>
<reference evidence="3" key="1">
    <citation type="submission" date="2014-09" db="EMBL/GenBank/DDBJ databases">
        <authorList>
            <person name="Mudge J."/>
            <person name="Ramaraj T."/>
            <person name="Lindquist I.E."/>
            <person name="Bharti A.K."/>
            <person name="Sundararajan A."/>
            <person name="Cameron C.T."/>
            <person name="Woodward J.E."/>
            <person name="May G.D."/>
            <person name="Brubaker C."/>
            <person name="Broadhvest J."/>
            <person name="Wilkins T.A."/>
        </authorList>
    </citation>
    <scope>NUCLEOTIDE SEQUENCE</scope>
    <source>
        <strain evidence="3">cv. AKA8401</strain>
    </source>
</reference>
<protein>
    <submittedName>
        <fullName evidence="2">Uncharacterized protein</fullName>
    </submittedName>
</protein>
<gene>
    <name evidence="2" type="ORF">F383_35835</name>
</gene>
<dbReference type="Proteomes" id="UP000032142">
    <property type="component" value="Unassembled WGS sequence"/>
</dbReference>
<keyword evidence="3" id="KW-1185">Reference proteome</keyword>
<proteinExistence type="predicted"/>
<sequence length="28" mass="3357">MSFNTDYREKQTTDKKKKHITGDKLSKK</sequence>
<evidence type="ECO:0000313" key="3">
    <source>
        <dbReference type="Proteomes" id="UP000032142"/>
    </source>
</evidence>
<evidence type="ECO:0000256" key="1">
    <source>
        <dbReference type="SAM" id="MobiDB-lite"/>
    </source>
</evidence>
<organism evidence="2 3">
    <name type="scientific">Gossypium arboreum</name>
    <name type="common">Tree cotton</name>
    <name type="synonym">Gossypium nanking</name>
    <dbReference type="NCBI Taxonomy" id="29729"/>
    <lineage>
        <taxon>Eukaryota</taxon>
        <taxon>Viridiplantae</taxon>
        <taxon>Streptophyta</taxon>
        <taxon>Embryophyta</taxon>
        <taxon>Tracheophyta</taxon>
        <taxon>Spermatophyta</taxon>
        <taxon>Magnoliopsida</taxon>
        <taxon>eudicotyledons</taxon>
        <taxon>Gunneridae</taxon>
        <taxon>Pentapetalae</taxon>
        <taxon>rosids</taxon>
        <taxon>malvids</taxon>
        <taxon>Malvales</taxon>
        <taxon>Malvaceae</taxon>
        <taxon>Malvoideae</taxon>
        <taxon>Gossypium</taxon>
    </lineage>
</organism>
<evidence type="ECO:0000313" key="2">
    <source>
        <dbReference type="EMBL" id="KHG28917.1"/>
    </source>
</evidence>
<dbReference type="AlphaFoldDB" id="A0A0B0PVS3"/>